<organism evidence="1 2">
    <name type="scientific">Halomonas icarae</name>
    <dbReference type="NCBI Taxonomy" id="2691040"/>
    <lineage>
        <taxon>Bacteria</taxon>
        <taxon>Pseudomonadati</taxon>
        <taxon>Pseudomonadota</taxon>
        <taxon>Gammaproteobacteria</taxon>
        <taxon>Oceanospirillales</taxon>
        <taxon>Halomonadaceae</taxon>
        <taxon>Halomonas</taxon>
    </lineage>
</organism>
<dbReference type="InterPro" id="IPR005358">
    <property type="entry name" value="Puta_zinc/iron-chelating_dom"/>
</dbReference>
<evidence type="ECO:0000313" key="2">
    <source>
        <dbReference type="Proteomes" id="UP000448235"/>
    </source>
</evidence>
<protein>
    <submittedName>
        <fullName evidence="1">YkgJ family cysteine cluster protein</fullName>
    </submittedName>
</protein>
<dbReference type="AlphaFoldDB" id="A0A7X5AL81"/>
<dbReference type="PANTHER" id="PTHR36931:SF1">
    <property type="entry name" value="UPF0153 PROTEIN YEIW"/>
    <property type="match status" value="1"/>
</dbReference>
<dbReference type="EMBL" id="WUTS01000001">
    <property type="protein sequence ID" value="NAW12045.1"/>
    <property type="molecule type" value="Genomic_DNA"/>
</dbReference>
<name>A0A7X5AL81_9GAMM</name>
<dbReference type="RefSeq" id="WP_161422637.1">
    <property type="nucleotide sequence ID" value="NZ_JARWMY010000007.1"/>
</dbReference>
<accession>A0A7X5AL81</accession>
<keyword evidence="2" id="KW-1185">Reference proteome</keyword>
<dbReference type="PANTHER" id="PTHR36931">
    <property type="entry name" value="UPF0153 PROTEIN YEIW"/>
    <property type="match status" value="1"/>
</dbReference>
<comment type="caution">
    <text evidence="1">The sequence shown here is derived from an EMBL/GenBank/DDBJ whole genome shotgun (WGS) entry which is preliminary data.</text>
</comment>
<evidence type="ECO:0000313" key="1">
    <source>
        <dbReference type="EMBL" id="NAW12045.1"/>
    </source>
</evidence>
<reference evidence="1 2" key="1">
    <citation type="submission" date="2019-12" db="EMBL/GenBank/DDBJ databases">
        <title>Draft genome sequencing of Halomonas icarensis D1-1.</title>
        <authorList>
            <person name="Pandiyan K."/>
            <person name="Kushwaha P."/>
            <person name="Gowdham M."/>
            <person name="Chakdar H."/>
            <person name="Singh A."/>
            <person name="Kumar M."/>
            <person name="Saxena A.K."/>
        </authorList>
    </citation>
    <scope>NUCLEOTIDE SEQUENCE [LARGE SCALE GENOMIC DNA]</scope>
    <source>
        <strain evidence="1 2">D1-1</strain>
    </source>
</reference>
<dbReference type="InterPro" id="IPR052572">
    <property type="entry name" value="UPF0153_domain"/>
</dbReference>
<gene>
    <name evidence="1" type="ORF">GRB80_04230</name>
</gene>
<sequence>MQYAQETPGCRPGCGACCIAPSITSPIPGMPEGKPAGTRCAQLDEHNLCRLFGDPSRPAVCRLFDYDAELCGNHRHQALERITALELSTREA</sequence>
<dbReference type="Pfam" id="PF03692">
    <property type="entry name" value="CxxCxxCC"/>
    <property type="match status" value="1"/>
</dbReference>
<proteinExistence type="predicted"/>
<dbReference type="Proteomes" id="UP000448235">
    <property type="component" value="Unassembled WGS sequence"/>
</dbReference>